<dbReference type="AlphaFoldDB" id="A0A5N4AWN2"/>
<keyword evidence="3" id="KW-1185">Reference proteome</keyword>
<sequence length="612" mass="71672">MSFFSQFLMEPVDFPGISSLRFYGRRSYCHLNPALEDISSSDNQNEIDIVIIPPNVDEQTDEEEFDDNNIQEFSMPNDVAGEIELQHMDSDIETSDEESNLPLSILRQNITSEKSLATKTKRRNLLEPKWTKDVVDTSMPSTCGFEDRVEVVKHDLEHLSPIEVFEKLFDQEVLDHIVQQTNLYSSQKNKHDFFVSKADIQIFISILLLTGYHKLPSERNYWSLDEDLRVPFVSNSMSRNRFLEIKKYIHLANNSCINRQDKMSKIRPLMSLLNQKFQQWGVFHQNLSIDEAMVKFFGRHSSKQYIKGKPVRFGYKNWALCSSTGYCYSFDTYCGAKNSRNQNSDLPLGSKVVLDLLTTVAVPSDHVVFFDNYFSSHALLRTLKDQGQRATGTVRDNRTRKCPFSDTKIFKKKERGYWEHMYDEDSSLLFVRWQDNNTVTMVSNYDTLEPMKRVKRWSSIAKQRLEIPQPNIFQNYNRSMGGVDLHDQAVSNYRVSIRSKKWWWVLFTNMLNMTMVNAWRLYQLASNESIALLDFQRVIVRHYMACYEKSTYRCKPVGELPMTVIRSEGGHFPNKLDKQLRCVQCHQRVRWSCSKCKVTLCIERDCFKDYHS</sequence>
<dbReference type="PANTHER" id="PTHR47055">
    <property type="entry name" value="DDE_TNP_1_7 DOMAIN-CONTAINING PROTEIN"/>
    <property type="match status" value="1"/>
</dbReference>
<feature type="domain" description="PiggyBac transposable element-derived protein" evidence="1">
    <location>
        <begin position="160"/>
        <end position="519"/>
    </location>
</feature>
<dbReference type="PANTHER" id="PTHR47055:SF3">
    <property type="entry name" value="PHORBOL-ESTER_DAG-TYPE DOMAIN-CONTAINING PROTEIN"/>
    <property type="match status" value="1"/>
</dbReference>
<proteinExistence type="predicted"/>
<evidence type="ECO:0000313" key="2">
    <source>
        <dbReference type="EMBL" id="KAB0801744.1"/>
    </source>
</evidence>
<accession>A0A5N4AWN2</accession>
<dbReference type="FunCoup" id="A0A5N4AWN2">
    <property type="interactions" value="50"/>
</dbReference>
<dbReference type="Pfam" id="PF13843">
    <property type="entry name" value="DDE_Tnp_1_7"/>
    <property type="match status" value="1"/>
</dbReference>
<organism evidence="2 3">
    <name type="scientific">Photinus pyralis</name>
    <name type="common">Common eastern firefly</name>
    <name type="synonym">Lampyris pyralis</name>
    <dbReference type="NCBI Taxonomy" id="7054"/>
    <lineage>
        <taxon>Eukaryota</taxon>
        <taxon>Metazoa</taxon>
        <taxon>Ecdysozoa</taxon>
        <taxon>Arthropoda</taxon>
        <taxon>Hexapoda</taxon>
        <taxon>Insecta</taxon>
        <taxon>Pterygota</taxon>
        <taxon>Neoptera</taxon>
        <taxon>Endopterygota</taxon>
        <taxon>Coleoptera</taxon>
        <taxon>Polyphaga</taxon>
        <taxon>Elateriformia</taxon>
        <taxon>Elateroidea</taxon>
        <taxon>Lampyridae</taxon>
        <taxon>Lampyrinae</taxon>
        <taxon>Photinus</taxon>
    </lineage>
</organism>
<reference evidence="2 3" key="1">
    <citation type="journal article" date="2018" name="Elife">
        <title>Firefly genomes illuminate parallel origins of bioluminescence in beetles.</title>
        <authorList>
            <person name="Fallon T.R."/>
            <person name="Lower S.E."/>
            <person name="Chang C.H."/>
            <person name="Bessho-Uehara M."/>
            <person name="Martin G.J."/>
            <person name="Bewick A.J."/>
            <person name="Behringer M."/>
            <person name="Debat H.J."/>
            <person name="Wong I."/>
            <person name="Day J.C."/>
            <person name="Suvorov A."/>
            <person name="Silva C.J."/>
            <person name="Stanger-Hall K.F."/>
            <person name="Hall D.W."/>
            <person name="Schmitz R.J."/>
            <person name="Nelson D.R."/>
            <person name="Lewis S.M."/>
            <person name="Shigenobu S."/>
            <person name="Bybee S.M."/>
            <person name="Larracuente A.M."/>
            <person name="Oba Y."/>
            <person name="Weng J.K."/>
        </authorList>
    </citation>
    <scope>NUCLEOTIDE SEQUENCE [LARGE SCALE GENOMIC DNA]</scope>
    <source>
        <strain evidence="2">1611_PpyrPB1</strain>
        <tissue evidence="2">Whole body</tissue>
    </source>
</reference>
<dbReference type="InterPro" id="IPR052638">
    <property type="entry name" value="PiggyBac_TE-derived"/>
</dbReference>
<protein>
    <recommendedName>
        <fullName evidence="1">PiggyBac transposable element-derived protein domain-containing protein</fullName>
    </recommendedName>
</protein>
<dbReference type="InterPro" id="IPR029526">
    <property type="entry name" value="PGBD"/>
</dbReference>
<dbReference type="Proteomes" id="UP000327044">
    <property type="component" value="Unassembled WGS sequence"/>
</dbReference>
<gene>
    <name evidence="2" type="ORF">PPYR_03930</name>
</gene>
<name>A0A5N4AWN2_PHOPY</name>
<evidence type="ECO:0000313" key="3">
    <source>
        <dbReference type="Proteomes" id="UP000327044"/>
    </source>
</evidence>
<dbReference type="GO" id="GO:0043565">
    <property type="term" value="F:sequence-specific DNA binding"/>
    <property type="evidence" value="ECO:0007669"/>
    <property type="project" value="TreeGrafter"/>
</dbReference>
<comment type="caution">
    <text evidence="2">The sequence shown here is derived from an EMBL/GenBank/DDBJ whole genome shotgun (WGS) entry which is preliminary data.</text>
</comment>
<dbReference type="InParanoid" id="A0A5N4AWN2"/>
<dbReference type="EMBL" id="VVIM01000002">
    <property type="protein sequence ID" value="KAB0801744.1"/>
    <property type="molecule type" value="Genomic_DNA"/>
</dbReference>
<evidence type="ECO:0000259" key="1">
    <source>
        <dbReference type="Pfam" id="PF13843"/>
    </source>
</evidence>